<keyword evidence="2" id="KW-0456">Lyase</keyword>
<dbReference type="InterPro" id="IPR029045">
    <property type="entry name" value="ClpP/crotonase-like_dom_sf"/>
</dbReference>
<dbReference type="InterPro" id="IPR001753">
    <property type="entry name" value="Enoyl-CoA_hydra/iso"/>
</dbReference>
<name>A0ABD5RXX6_9EURY</name>
<dbReference type="Pfam" id="PF00378">
    <property type="entry name" value="ECH_1"/>
    <property type="match status" value="1"/>
</dbReference>
<protein>
    <submittedName>
        <fullName evidence="3">Enoyl-CoA hydratase-related protein</fullName>
    </submittedName>
</protein>
<sequence length="75" mass="8490">EELDDRVDGLAGKMASKSPLALRRAKEALRASQRLDLDAGLDYERELFVGLFASHDKDEGIDAFLEDREPEWRGE</sequence>
<accession>A0ABD5RXX6</accession>
<dbReference type="FunFam" id="1.10.12.10:FF:000001">
    <property type="entry name" value="Probable enoyl-CoA hydratase, mitochondrial"/>
    <property type="match status" value="1"/>
</dbReference>
<evidence type="ECO:0000313" key="4">
    <source>
        <dbReference type="Proteomes" id="UP001596328"/>
    </source>
</evidence>
<proteinExistence type="inferred from homology"/>
<keyword evidence="4" id="KW-1185">Reference proteome</keyword>
<comment type="caution">
    <text evidence="3">The sequence shown here is derived from an EMBL/GenBank/DDBJ whole genome shotgun (WGS) entry which is preliminary data.</text>
</comment>
<dbReference type="GO" id="GO:0016836">
    <property type="term" value="F:hydro-lyase activity"/>
    <property type="evidence" value="ECO:0007669"/>
    <property type="project" value="UniProtKB-ARBA"/>
</dbReference>
<reference evidence="3 4" key="1">
    <citation type="journal article" date="2019" name="Int. J. Syst. Evol. Microbiol.">
        <title>The Global Catalogue of Microorganisms (GCM) 10K type strain sequencing project: providing services to taxonomists for standard genome sequencing and annotation.</title>
        <authorList>
            <consortium name="The Broad Institute Genomics Platform"/>
            <consortium name="The Broad Institute Genome Sequencing Center for Infectious Disease"/>
            <person name="Wu L."/>
            <person name="Ma J."/>
        </authorList>
    </citation>
    <scope>NUCLEOTIDE SEQUENCE [LARGE SCALE GENOMIC DNA]</scope>
    <source>
        <strain evidence="3 4">NBRC 111368</strain>
    </source>
</reference>
<gene>
    <name evidence="3" type="ORF">ACFQE1_07005</name>
</gene>
<dbReference type="Gene3D" id="1.10.12.10">
    <property type="entry name" value="Lyase 2-enoyl-coa Hydratase, Chain A, domain 2"/>
    <property type="match status" value="1"/>
</dbReference>
<evidence type="ECO:0000256" key="1">
    <source>
        <dbReference type="ARBA" id="ARBA00005254"/>
    </source>
</evidence>
<dbReference type="EMBL" id="JBHSWU010000105">
    <property type="protein sequence ID" value="MFC6724126.1"/>
    <property type="molecule type" value="Genomic_DNA"/>
</dbReference>
<feature type="non-terminal residue" evidence="3">
    <location>
        <position position="1"/>
    </location>
</feature>
<organism evidence="3 4">
    <name type="scientific">Halobium palmae</name>
    <dbReference type="NCBI Taxonomy" id="1776492"/>
    <lineage>
        <taxon>Archaea</taxon>
        <taxon>Methanobacteriati</taxon>
        <taxon>Methanobacteriota</taxon>
        <taxon>Stenosarchaea group</taxon>
        <taxon>Halobacteria</taxon>
        <taxon>Halobacteriales</taxon>
        <taxon>Haloferacaceae</taxon>
        <taxon>Halobium</taxon>
    </lineage>
</organism>
<evidence type="ECO:0000313" key="3">
    <source>
        <dbReference type="EMBL" id="MFC6724126.1"/>
    </source>
</evidence>
<dbReference type="SUPFAM" id="SSF52096">
    <property type="entry name" value="ClpP/crotonase"/>
    <property type="match status" value="1"/>
</dbReference>
<dbReference type="InterPro" id="IPR014748">
    <property type="entry name" value="Enoyl-CoA_hydra_C"/>
</dbReference>
<dbReference type="AlphaFoldDB" id="A0ABD5RXX6"/>
<comment type="similarity">
    <text evidence="1">Belongs to the enoyl-CoA hydratase/isomerase family.</text>
</comment>
<dbReference type="Proteomes" id="UP001596328">
    <property type="component" value="Unassembled WGS sequence"/>
</dbReference>
<evidence type="ECO:0000256" key="2">
    <source>
        <dbReference type="ARBA" id="ARBA00023239"/>
    </source>
</evidence>